<feature type="domain" description="Insecticide toxin TcdB middle/N-terminal" evidence="8">
    <location>
        <begin position="715"/>
        <end position="856"/>
    </location>
</feature>
<dbReference type="Pfam" id="PF25023">
    <property type="entry name" value="TEN_YD-shell"/>
    <property type="match status" value="1"/>
</dbReference>
<comment type="caution">
    <text evidence="10">The sequence shown here is derived from an EMBL/GenBank/DDBJ whole genome shotgun (WGS) entry which is preliminary data.</text>
</comment>
<keyword evidence="3 7" id="KW-0732">Signal</keyword>
<dbReference type="Pfam" id="PF13517">
    <property type="entry name" value="FG-GAP_3"/>
    <property type="match status" value="1"/>
</dbReference>
<name>A0A413VU68_9BACE</name>
<comment type="subcellular location">
    <subcellularLocation>
        <location evidence="1">Secreted</location>
    </subcellularLocation>
</comment>
<feature type="transmembrane region" description="Helical" evidence="6">
    <location>
        <begin position="1743"/>
        <end position="1762"/>
    </location>
</feature>
<protein>
    <submittedName>
        <fullName evidence="10">Uncharacterized protein</fullName>
    </submittedName>
</protein>
<evidence type="ECO:0000256" key="5">
    <source>
        <dbReference type="ARBA" id="ARBA00023026"/>
    </source>
</evidence>
<feature type="transmembrane region" description="Helical" evidence="6">
    <location>
        <begin position="1803"/>
        <end position="1828"/>
    </location>
</feature>
<evidence type="ECO:0000256" key="6">
    <source>
        <dbReference type="SAM" id="Phobius"/>
    </source>
</evidence>
<sequence>MKKIQVLLLLIMTCLGKPNPLSAQAKEYTLQDNYSGTNLEYIARDYISLLPGFSYTPSDGNTFHAQIDPALLFPPTDNTIDPTSGGMVGSIPGEFRVNPIGAATYTLPIDCPEGINNVQPKISLVYDSNGGNGYLGWGWNLSASSAITRTGSTLHHNGEISEIKLDSTDNYILDGQRLFLISGTPENPNKEFKTEIENYSQIGTKVNPQMYFEVITKEGTKLEYGSTDDSRMDALDQNRKLAWLLKRATDRNGNYILYNYDKFPEELTGEVRLHSIQYTGNVSANKAPSYTVEFQYGERPDNQYLYIGGSRTCISRVLSKIVIKKGEKIIRWYDLRYNWDPINTRLMSVQVYNGSYEKMNATSIEWGTADNSIKTDVFRPEGLYRKEQQPFWYADFNGDGRMDFATFVRGDPQSQIVFYVADNSANGFSKWRAMGLLLFPDETSSVYNDFYTIIPGDFNGDGLTDFVLVTRKKNFDSNIVYNHQLYINQGKQPGAFFTVGRYIEQPTVGLAGDFDGDRKLELVFENTSQTYRLSDSSINNLVAGQDIVWGNKAHTADFPNNKYMLDFNGDGKTDIMVLDRNGFRIYTLNKVNDKYRYQLLFSGDYPTYNTGIYFSDFNGDGKTDLITQKIAYDETDNETAIHLSTGKEFAKRLLPELKQHLTKLYPGDYNGDHRVDIAYFTASTKLTIGYFTGLKFNWNNFTLLSGVEPMNNNINADFNGDGKDEIIYNAFSNTNGNAMYSFSLGKNCEELYVNKIKDGMGKTISIDYAYTYDPSVYLASQFYLKNYPLIGLNDKLKVVKSYAVGDGTTMFTTEMKYQNGRMHLHGKGFLGFEKVTAKNVVSDIQNTTTYGYDTQYYNVFVEKQESETSGNQLISSHVFTNKREGFGKRYFPYIEEETKTDHLSGLTTTTHNDSYIEGNPGKVTITTGDIRQENIYEYTNVSSPYQNKIKSVITNKYLGSDIYSQKRTYEYDEKGNLKKEILNDNIPTEKVTTEYSDIDPYGRYKTKSITAYDGKGSFVTRSIQRTFTPSGDFIASSSNVLNEVTTYDWDETTGLLQRETNPQGLITSYQYDNWGTLKETCYPDGKRNTESRQWANESNEFNARYYTYKETSGSSPTWTWYDSLGRAIVTQSYGLNNQLISVFTQYDSQGRVWRISEPTFNNTPDTWAETRIYDPFGRPSTITTLMGKTTYAYNGLSTTIVSPNETQTTVLNTSGLTESVNTNGKSVSYTYYASGLTKTATPQGGQSITIQYDRQGNQTKLIDPDAGTIRSEYNGFGELITTVQKIHADQDSIRTEHHYDNNGLLTQIDRNGEITGYTYDTNVKSRIKSISIAGRHNQAFTYDKLGRITGTTDNIQQKIFKTAFEYDSFGRIKKGTYPSGYYILNQYDKYGNLTNVADRYNRNIWQAVDENAKGQILHENKGGKITTYEYDDRGFPTAIMAKNVIDMSYSFNAKGNLEYRTDRLTNQKEVFAYDGMNRLTNWDLYKSDALVKQNNLQFNDAGNIASKSDLGSLYMNYGEDGKGPHALTSISGVPKNFPADDLNVTYTDFKKINTLAEGDKLYTVSYGVDDQRCKTTYTQNDILQHTRYYLGNYEEEINPIHNTTQKIHYLPGNSILIIDSEGKETLYYGYADYQGSLVALATPTSVVRNGKFAYDPWGRRRNPDNWAENDNRTTWLVNRGYTGHEHLDAFGIINMNGRVYDPLTASFFSPDPYVQAPDNWMSFNRYSYCLNNPLIYTDPNGEFWWYVVAGIIGGTINVVTHWDEVSSGGFLTGLGYFGVGALSSVAGCAVGTAVAGIVGTTGILGGATVGFFSGFASGFVAGGGNALMAGDSFMEGAFNGAAAGSFSGLLSGGIFGGWSAYSQGKNVWTGEDILKGYNPFSPENSSLSKTGNSQYSTIEHPDAIKYDLSDLPPLDEPIKNQPMTPYEKGKQGVKWAIEEFKADGGTLLKEEVTIELDGVRNRFDFVGKKGETLYLYEVKNGPTARFTPNQAINIPKMQVPNPPPFTPIGGNAAEIKDFTVGQPFTGNYLVVYRHYFKFK</sequence>
<evidence type="ECO:0000313" key="11">
    <source>
        <dbReference type="Proteomes" id="UP000284379"/>
    </source>
</evidence>
<feature type="domain" description="Teneurin-like YD-shell" evidence="9">
    <location>
        <begin position="1022"/>
        <end position="1350"/>
    </location>
</feature>
<dbReference type="SUPFAM" id="SSF69318">
    <property type="entry name" value="Integrin alpha N-terminal domain"/>
    <property type="match status" value="1"/>
</dbReference>
<dbReference type="Pfam" id="PF03534">
    <property type="entry name" value="SpvB"/>
    <property type="match status" value="1"/>
</dbReference>
<feature type="chain" id="PRO_5019166657" evidence="7">
    <location>
        <begin position="26"/>
        <end position="2039"/>
    </location>
</feature>
<keyword evidence="2" id="KW-0964">Secreted</keyword>
<dbReference type="InterPro" id="IPR003284">
    <property type="entry name" value="Sal_SpvB"/>
</dbReference>
<dbReference type="EMBL" id="QSGO01000003">
    <property type="protein sequence ID" value="RHB37069.1"/>
    <property type="molecule type" value="Genomic_DNA"/>
</dbReference>
<organism evidence="10 11">
    <name type="scientific">Bacteroides nordii</name>
    <dbReference type="NCBI Taxonomy" id="291645"/>
    <lineage>
        <taxon>Bacteria</taxon>
        <taxon>Pseudomonadati</taxon>
        <taxon>Bacteroidota</taxon>
        <taxon>Bacteroidia</taxon>
        <taxon>Bacteroidales</taxon>
        <taxon>Bacteroidaceae</taxon>
        <taxon>Bacteroides</taxon>
    </lineage>
</organism>
<feature type="transmembrane region" description="Helical" evidence="6">
    <location>
        <begin position="1840"/>
        <end position="1861"/>
    </location>
</feature>
<accession>A0A413VU68</accession>
<dbReference type="RefSeq" id="WP_122201052.1">
    <property type="nucleotide sequence ID" value="NZ_CABJFV010000003.1"/>
</dbReference>
<evidence type="ECO:0000256" key="1">
    <source>
        <dbReference type="ARBA" id="ARBA00004613"/>
    </source>
</evidence>
<dbReference type="PANTHER" id="PTHR32305:SF15">
    <property type="entry name" value="PROTEIN RHSA-RELATED"/>
    <property type="match status" value="1"/>
</dbReference>
<evidence type="ECO:0000256" key="2">
    <source>
        <dbReference type="ARBA" id="ARBA00022525"/>
    </source>
</evidence>
<keyword evidence="6" id="KW-1133">Transmembrane helix</keyword>
<dbReference type="InterPro" id="IPR022045">
    <property type="entry name" value="TcdB_toxin_mid/N"/>
</dbReference>
<dbReference type="Gene3D" id="2.180.10.10">
    <property type="entry name" value="RHS repeat-associated core"/>
    <property type="match status" value="2"/>
</dbReference>
<evidence type="ECO:0000256" key="4">
    <source>
        <dbReference type="ARBA" id="ARBA00022737"/>
    </source>
</evidence>
<dbReference type="Proteomes" id="UP000284379">
    <property type="component" value="Unassembled WGS sequence"/>
</dbReference>
<dbReference type="NCBIfam" id="TIGR03696">
    <property type="entry name" value="Rhs_assc_core"/>
    <property type="match status" value="1"/>
</dbReference>
<dbReference type="PANTHER" id="PTHR32305">
    <property type="match status" value="1"/>
</dbReference>
<keyword evidence="5" id="KW-0843">Virulence</keyword>
<dbReference type="InterPro" id="IPR013517">
    <property type="entry name" value="FG-GAP"/>
</dbReference>
<evidence type="ECO:0000259" key="9">
    <source>
        <dbReference type="Pfam" id="PF25023"/>
    </source>
</evidence>
<proteinExistence type="predicted"/>
<keyword evidence="6" id="KW-0472">Membrane</keyword>
<keyword evidence="4" id="KW-0677">Repeat</keyword>
<feature type="signal peptide" evidence="7">
    <location>
        <begin position="1"/>
        <end position="25"/>
    </location>
</feature>
<dbReference type="InterPro" id="IPR028994">
    <property type="entry name" value="Integrin_alpha_N"/>
</dbReference>
<dbReference type="InterPro" id="IPR022385">
    <property type="entry name" value="Rhs_assc_core"/>
</dbReference>
<evidence type="ECO:0000256" key="3">
    <source>
        <dbReference type="ARBA" id="ARBA00022729"/>
    </source>
</evidence>
<dbReference type="GO" id="GO:0005737">
    <property type="term" value="C:cytoplasm"/>
    <property type="evidence" value="ECO:0007669"/>
    <property type="project" value="InterPro"/>
</dbReference>
<dbReference type="InterPro" id="IPR056823">
    <property type="entry name" value="TEN-like_YD-shell"/>
</dbReference>
<dbReference type="InterPro" id="IPR050708">
    <property type="entry name" value="T6SS_VgrG/RHS"/>
</dbReference>
<dbReference type="Pfam" id="PF12256">
    <property type="entry name" value="TcdB_toxin_midN"/>
    <property type="match status" value="1"/>
</dbReference>
<evidence type="ECO:0000256" key="7">
    <source>
        <dbReference type="SAM" id="SignalP"/>
    </source>
</evidence>
<feature type="transmembrane region" description="Helical" evidence="6">
    <location>
        <begin position="1774"/>
        <end position="1797"/>
    </location>
</feature>
<gene>
    <name evidence="10" type="ORF">DW888_05835</name>
</gene>
<keyword evidence="6" id="KW-0812">Transmembrane</keyword>
<evidence type="ECO:0000313" key="10">
    <source>
        <dbReference type="EMBL" id="RHB37069.1"/>
    </source>
</evidence>
<evidence type="ECO:0000259" key="8">
    <source>
        <dbReference type="Pfam" id="PF12256"/>
    </source>
</evidence>
<reference evidence="10 11" key="1">
    <citation type="submission" date="2018-08" db="EMBL/GenBank/DDBJ databases">
        <title>A genome reference for cultivated species of the human gut microbiota.</title>
        <authorList>
            <person name="Zou Y."/>
            <person name="Xue W."/>
            <person name="Luo G."/>
        </authorList>
    </citation>
    <scope>NUCLEOTIDE SEQUENCE [LARGE SCALE GENOMIC DNA]</scope>
    <source>
        <strain evidence="10 11">AM40-30BH</strain>
    </source>
</reference>
<dbReference type="GO" id="GO:0005576">
    <property type="term" value="C:extracellular region"/>
    <property type="evidence" value="ECO:0007669"/>
    <property type="project" value="UniProtKB-SubCell"/>
</dbReference>
<dbReference type="Gene3D" id="2.40.128.340">
    <property type="match status" value="1"/>
</dbReference>